<keyword evidence="1" id="KW-0732">Signal</keyword>
<dbReference type="RefSeq" id="WP_076390665.1">
    <property type="nucleotide sequence ID" value="NZ_CBDHHB010000002.1"/>
</dbReference>
<protein>
    <recommendedName>
        <fullName evidence="4">Pectate lyase</fullName>
    </recommendedName>
</protein>
<accession>A0A1N7LBJ5</accession>
<dbReference type="Proteomes" id="UP000185781">
    <property type="component" value="Unassembled WGS sequence"/>
</dbReference>
<evidence type="ECO:0000313" key="2">
    <source>
        <dbReference type="EMBL" id="SIS71143.1"/>
    </source>
</evidence>
<reference evidence="2 3" key="1">
    <citation type="submission" date="2017-01" db="EMBL/GenBank/DDBJ databases">
        <authorList>
            <person name="Mah S.A."/>
            <person name="Swanson W.J."/>
            <person name="Moy G.W."/>
            <person name="Vacquier V.D."/>
        </authorList>
    </citation>
    <scope>NUCLEOTIDE SEQUENCE [LARGE SCALE GENOMIC DNA]</scope>
    <source>
        <strain evidence="2 3">DSM 18014</strain>
    </source>
</reference>
<feature type="chain" id="PRO_5012297770" description="Pectate lyase" evidence="1">
    <location>
        <begin position="22"/>
        <end position="103"/>
    </location>
</feature>
<proteinExistence type="predicted"/>
<evidence type="ECO:0008006" key="4">
    <source>
        <dbReference type="Google" id="ProtNLM"/>
    </source>
</evidence>
<dbReference type="EMBL" id="FTOV01000002">
    <property type="protein sequence ID" value="SIS71143.1"/>
    <property type="molecule type" value="Genomic_DNA"/>
</dbReference>
<dbReference type="OrthoDB" id="1328222at2"/>
<dbReference type="InterPro" id="IPR012334">
    <property type="entry name" value="Pectin_lyas_fold"/>
</dbReference>
<name>A0A1N7LBJ5_9FLAO</name>
<organism evidence="2 3">
    <name type="scientific">Chryseobacterium gambrini</name>
    <dbReference type="NCBI Taxonomy" id="373672"/>
    <lineage>
        <taxon>Bacteria</taxon>
        <taxon>Pseudomonadati</taxon>
        <taxon>Bacteroidota</taxon>
        <taxon>Flavobacteriia</taxon>
        <taxon>Flavobacteriales</taxon>
        <taxon>Weeksellaceae</taxon>
        <taxon>Chryseobacterium group</taxon>
        <taxon>Chryseobacterium</taxon>
    </lineage>
</organism>
<evidence type="ECO:0000256" key="1">
    <source>
        <dbReference type="SAM" id="SignalP"/>
    </source>
</evidence>
<gene>
    <name evidence="2" type="ORF">SAMN05421785_102112</name>
</gene>
<dbReference type="AlphaFoldDB" id="A0A1N7LBJ5"/>
<dbReference type="SUPFAM" id="SSF51126">
    <property type="entry name" value="Pectin lyase-like"/>
    <property type="match status" value="1"/>
</dbReference>
<dbReference type="STRING" id="373672.SAMN05421785_102112"/>
<feature type="signal peptide" evidence="1">
    <location>
        <begin position="1"/>
        <end position="21"/>
    </location>
</feature>
<dbReference type="InterPro" id="IPR011050">
    <property type="entry name" value="Pectin_lyase_fold/virulence"/>
</dbReference>
<evidence type="ECO:0000313" key="3">
    <source>
        <dbReference type="Proteomes" id="UP000185781"/>
    </source>
</evidence>
<dbReference type="Gene3D" id="2.160.20.10">
    <property type="entry name" value="Single-stranded right-handed beta-helix, Pectin lyase-like"/>
    <property type="match status" value="1"/>
</dbReference>
<sequence length="103" mass="11155">MKTKHLFCALLCIISLGTIKAADLYVRDLGAGGSYPTISSAITAANDGDSIIIRPKTNNVPYLENLTINKSLTFASEINFSNYYVQGTTSIVPVITNQKRSIL</sequence>